<keyword evidence="1" id="KW-0472">Membrane</keyword>
<comment type="caution">
    <text evidence="2">The sequence shown here is derived from an EMBL/GenBank/DDBJ whole genome shotgun (WGS) entry which is preliminary data.</text>
</comment>
<gene>
    <name evidence="2" type="ORF">LCOR_10160.1</name>
</gene>
<reference evidence="2" key="1">
    <citation type="submission" date="2013-08" db="EMBL/GenBank/DDBJ databases">
        <title>Gene expansion shapes genome architecture in the human pathogen Lichtheimia corymbifera: an evolutionary genomics analysis in the ancient terrestrial Mucorales (Mucoromycotina).</title>
        <authorList>
            <person name="Schwartze V.U."/>
            <person name="Winter S."/>
            <person name="Shelest E."/>
            <person name="Marcet-Houben M."/>
            <person name="Horn F."/>
            <person name="Wehner S."/>
            <person name="Hoffmann K."/>
            <person name="Riege K."/>
            <person name="Sammeth M."/>
            <person name="Nowrousian M."/>
            <person name="Valiante V."/>
            <person name="Linde J."/>
            <person name="Jacobsen I.D."/>
            <person name="Marz M."/>
            <person name="Brakhage A.A."/>
            <person name="Gabaldon T."/>
            <person name="Bocker S."/>
            <person name="Voigt K."/>
        </authorList>
    </citation>
    <scope>NUCLEOTIDE SEQUENCE [LARGE SCALE GENOMIC DNA]</scope>
    <source>
        <strain evidence="2">FSU 9682</strain>
    </source>
</reference>
<evidence type="ECO:0000313" key="2">
    <source>
        <dbReference type="EMBL" id="CDH59338.1"/>
    </source>
</evidence>
<name>A0A068SAF4_9FUNG</name>
<keyword evidence="1" id="KW-1133">Transmembrane helix</keyword>
<keyword evidence="3" id="KW-1185">Reference proteome</keyword>
<organism evidence="2 3">
    <name type="scientific">Lichtheimia corymbifera JMRC:FSU:9682</name>
    <dbReference type="NCBI Taxonomy" id="1263082"/>
    <lineage>
        <taxon>Eukaryota</taxon>
        <taxon>Fungi</taxon>
        <taxon>Fungi incertae sedis</taxon>
        <taxon>Mucoromycota</taxon>
        <taxon>Mucoromycotina</taxon>
        <taxon>Mucoromycetes</taxon>
        <taxon>Mucorales</taxon>
        <taxon>Lichtheimiaceae</taxon>
        <taxon>Lichtheimia</taxon>
    </lineage>
</organism>
<sequence>MLFKHDSDTFTDQLLDGGVYEYETCHEHHRSFKKDLRIVYAAANLITYMGCAGGLQAMIPNDASCHLLLFTTTALHAVGGLFTMSKGLHRYDLSVHGAFVAMLGLYGGDTYTPRDWIRHVENGIVKVV</sequence>
<protein>
    <submittedName>
        <fullName evidence="2">Uncharacterized protein</fullName>
    </submittedName>
</protein>
<dbReference type="AlphaFoldDB" id="A0A068SAF4"/>
<evidence type="ECO:0000313" key="3">
    <source>
        <dbReference type="Proteomes" id="UP000027586"/>
    </source>
</evidence>
<dbReference type="EMBL" id="CBTN010000069">
    <property type="protein sequence ID" value="CDH59338.1"/>
    <property type="molecule type" value="Genomic_DNA"/>
</dbReference>
<evidence type="ECO:0000256" key="1">
    <source>
        <dbReference type="SAM" id="Phobius"/>
    </source>
</evidence>
<dbReference type="Proteomes" id="UP000027586">
    <property type="component" value="Unassembled WGS sequence"/>
</dbReference>
<keyword evidence="1" id="KW-0812">Transmembrane</keyword>
<dbReference type="VEuPathDB" id="FungiDB:LCOR_10160.1"/>
<accession>A0A068SAF4</accession>
<proteinExistence type="predicted"/>
<feature type="transmembrane region" description="Helical" evidence="1">
    <location>
        <begin position="38"/>
        <end position="59"/>
    </location>
</feature>